<dbReference type="AlphaFoldDB" id="A0A1S7FRV6"/>
<sequence length="141" mass="16382">MKSGCVKLNLNYYNTFILVAEDSKADHGEIPRAKRPQKTIGEIQFELLNGYDYKYTQEELLFETHMLHKGIPEAHRDSEKVTFFGKSQACMRTSPLGKRYGWGLHFNKDGYVKLVAVENPLYRQYANQDDLTITRAMKSKR</sequence>
<protein>
    <submittedName>
        <fullName evidence="1">Uncharacterized protein</fullName>
    </submittedName>
</protein>
<evidence type="ECO:0000313" key="2">
    <source>
        <dbReference type="Proteomes" id="UP000223060"/>
    </source>
</evidence>
<reference evidence="2" key="1">
    <citation type="submission" date="2015-03" db="EMBL/GenBank/DDBJ databases">
        <authorList>
            <person name="Ferrari E."/>
            <person name="Walter M.C."/>
            <person name="Huptas C."/>
            <person name="Scherer S."/>
            <person name="Mueller-Herbst S."/>
        </authorList>
    </citation>
    <scope>NUCLEOTIDE SEQUENCE [LARGE SCALE GENOMIC DNA]</scope>
    <source>
        <strain evidence="2">LWP01</strain>
    </source>
</reference>
<name>A0A1S7FRV6_9LIST</name>
<gene>
    <name evidence="1" type="ORF">UE46_02775</name>
</gene>
<dbReference type="EMBL" id="CP011102">
    <property type="protein sequence ID" value="AQY50075.1"/>
    <property type="molecule type" value="Genomic_DNA"/>
</dbReference>
<proteinExistence type="predicted"/>
<keyword evidence="2" id="KW-1185">Reference proteome</keyword>
<dbReference type="Pfam" id="PF19654">
    <property type="entry name" value="DUF6157"/>
    <property type="match status" value="1"/>
</dbReference>
<evidence type="ECO:0000313" key="1">
    <source>
        <dbReference type="EMBL" id="AQY50075.1"/>
    </source>
</evidence>
<organism evidence="1 2">
    <name type="scientific">Listeria weihenstephanensis</name>
    <dbReference type="NCBI Taxonomy" id="1006155"/>
    <lineage>
        <taxon>Bacteria</taxon>
        <taxon>Bacillati</taxon>
        <taxon>Bacillota</taxon>
        <taxon>Bacilli</taxon>
        <taxon>Bacillales</taxon>
        <taxon>Listeriaceae</taxon>
        <taxon>Listeria</taxon>
    </lineage>
</organism>
<dbReference type="KEGG" id="lwi:UE46_02775"/>
<dbReference type="InterPro" id="IPR046155">
    <property type="entry name" value="DUF6157"/>
</dbReference>
<accession>A0A1S7FRV6</accession>
<dbReference type="Proteomes" id="UP000223060">
    <property type="component" value="Chromosome"/>
</dbReference>